<dbReference type="PROSITE" id="PS50111">
    <property type="entry name" value="CHEMOTAXIS_TRANSDUC_2"/>
    <property type="match status" value="1"/>
</dbReference>
<dbReference type="InterPro" id="IPR004090">
    <property type="entry name" value="Chemotax_Me-accpt_rcpt"/>
</dbReference>
<evidence type="ECO:0000256" key="3">
    <source>
        <dbReference type="PROSITE-ProRule" id="PRU00284"/>
    </source>
</evidence>
<feature type="transmembrane region" description="Helical" evidence="4">
    <location>
        <begin position="178"/>
        <end position="196"/>
    </location>
</feature>
<evidence type="ECO:0000259" key="6">
    <source>
        <dbReference type="PROSITE" id="PS50885"/>
    </source>
</evidence>
<dbReference type="PROSITE" id="PS50885">
    <property type="entry name" value="HAMP"/>
    <property type="match status" value="1"/>
</dbReference>
<keyword evidence="4" id="KW-1133">Transmembrane helix</keyword>
<dbReference type="PANTHER" id="PTHR43531">
    <property type="entry name" value="PROTEIN ICFG"/>
    <property type="match status" value="1"/>
</dbReference>
<dbReference type="SMART" id="SM00304">
    <property type="entry name" value="HAMP"/>
    <property type="match status" value="1"/>
</dbReference>
<dbReference type="EMBL" id="NVSR01000069">
    <property type="protein sequence ID" value="PCI27207.1"/>
    <property type="molecule type" value="Genomic_DNA"/>
</dbReference>
<dbReference type="InterPro" id="IPR051310">
    <property type="entry name" value="MCP_chemotaxis"/>
</dbReference>
<evidence type="ECO:0008006" key="9">
    <source>
        <dbReference type="Google" id="ProtNLM"/>
    </source>
</evidence>
<keyword evidence="1" id="KW-0145">Chemotaxis</keyword>
<sequence>MPVTIRMKALIGVIVGLVLYGLIAVGILYFSAIKLTRLQSQETLDMFSESAFQTLRSNMNTGVSELVEDAVDKVNTIPGVYRLSVAKSQEIIDLFEVDERFTQDQEILKVFASGEKIMHELREDGEHLARILKPFKAQKVCLGCHTNARLGQVLGVMDLTMSLEKSDQQIFTSIRDTVFIMAIVSLLTGFLLSILIQRDLLHPIHSLISILKDIAHGDGDLTRRLPVVSKDEFGELAKLFNRFVENISSLIGDSQKGADEISRLLTQQSVHTKEVDDKISKITKETHREEEYLEELSATSKELTVSIQEIEKNSNLTAKVAMENKTVTTNGLQSVHLVSDIMSEIITSSQEVHQIMTAMEDVSRQTNLLSLNAAIEAAKAGEYGKGFAVVAEEVRNLAQKTNQSTQKIQALINTSNEQLSVGKDSVASMLEIFNNIEANAIKVASTFAEVADATQEQTIAVTQSFQTIKTIAKISLSISEYCDEINQVSEVQDLLGRDISRHTTNLTSQMERFKVAPRE</sequence>
<dbReference type="SMART" id="SM00283">
    <property type="entry name" value="MA"/>
    <property type="match status" value="1"/>
</dbReference>
<dbReference type="CDD" id="cd06225">
    <property type="entry name" value="HAMP"/>
    <property type="match status" value="1"/>
</dbReference>
<dbReference type="AlphaFoldDB" id="A0A2A4T2I8"/>
<dbReference type="InterPro" id="IPR003660">
    <property type="entry name" value="HAMP_dom"/>
</dbReference>
<evidence type="ECO:0000313" key="8">
    <source>
        <dbReference type="Proteomes" id="UP000218113"/>
    </source>
</evidence>
<feature type="domain" description="HAMP" evidence="6">
    <location>
        <begin position="198"/>
        <end position="252"/>
    </location>
</feature>
<keyword evidence="3" id="KW-0807">Transducer</keyword>
<reference evidence="8" key="1">
    <citation type="submission" date="2017-08" db="EMBL/GenBank/DDBJ databases">
        <title>A dynamic microbial community with high functional redundancy inhabits the cold, oxic subseafloor aquifer.</title>
        <authorList>
            <person name="Tully B.J."/>
            <person name="Wheat C.G."/>
            <person name="Glazer B.T."/>
            <person name="Huber J.A."/>
        </authorList>
    </citation>
    <scope>NUCLEOTIDE SEQUENCE [LARGE SCALE GENOMIC DNA]</scope>
</reference>
<evidence type="ECO:0000313" key="7">
    <source>
        <dbReference type="EMBL" id="PCI27207.1"/>
    </source>
</evidence>
<comment type="similarity">
    <text evidence="2">Belongs to the methyl-accepting chemotaxis (MCP) protein family.</text>
</comment>
<keyword evidence="4" id="KW-0472">Membrane</keyword>
<comment type="caution">
    <text evidence="7">The sequence shown here is derived from an EMBL/GenBank/DDBJ whole genome shotgun (WGS) entry which is preliminary data.</text>
</comment>
<accession>A0A2A4T2I8</accession>
<protein>
    <recommendedName>
        <fullName evidence="9">Methyl-accepting chemotaxis protein</fullName>
    </recommendedName>
</protein>
<evidence type="ECO:0000256" key="1">
    <source>
        <dbReference type="ARBA" id="ARBA00022500"/>
    </source>
</evidence>
<dbReference type="GO" id="GO:0005886">
    <property type="term" value="C:plasma membrane"/>
    <property type="evidence" value="ECO:0007669"/>
    <property type="project" value="TreeGrafter"/>
</dbReference>
<feature type="domain" description="Methyl-accepting transducer" evidence="5">
    <location>
        <begin position="264"/>
        <end position="507"/>
    </location>
</feature>
<proteinExistence type="inferred from homology"/>
<keyword evidence="4" id="KW-0812">Transmembrane</keyword>
<gene>
    <name evidence="7" type="ORF">COB67_09105</name>
</gene>
<feature type="transmembrane region" description="Helical" evidence="4">
    <location>
        <begin position="6"/>
        <end position="30"/>
    </location>
</feature>
<evidence type="ECO:0000256" key="2">
    <source>
        <dbReference type="ARBA" id="ARBA00029447"/>
    </source>
</evidence>
<dbReference type="Gene3D" id="1.10.287.950">
    <property type="entry name" value="Methyl-accepting chemotaxis protein"/>
    <property type="match status" value="1"/>
</dbReference>
<dbReference type="Pfam" id="PF00015">
    <property type="entry name" value="MCPsignal"/>
    <property type="match status" value="1"/>
</dbReference>
<dbReference type="Gene3D" id="3.30.450.290">
    <property type="match status" value="1"/>
</dbReference>
<name>A0A2A4T2I8_9DELT</name>
<organism evidence="7 8">
    <name type="scientific">SAR324 cluster bacterium</name>
    <dbReference type="NCBI Taxonomy" id="2024889"/>
    <lineage>
        <taxon>Bacteria</taxon>
        <taxon>Deltaproteobacteria</taxon>
        <taxon>SAR324 cluster</taxon>
    </lineage>
</organism>
<dbReference type="Pfam" id="PF00672">
    <property type="entry name" value="HAMP"/>
    <property type="match status" value="1"/>
</dbReference>
<dbReference type="InterPro" id="IPR004089">
    <property type="entry name" value="MCPsignal_dom"/>
</dbReference>
<dbReference type="GO" id="GO:0006935">
    <property type="term" value="P:chemotaxis"/>
    <property type="evidence" value="ECO:0007669"/>
    <property type="project" value="UniProtKB-KW"/>
</dbReference>
<dbReference type="SUPFAM" id="SSF58104">
    <property type="entry name" value="Methyl-accepting chemotaxis protein (MCP) signaling domain"/>
    <property type="match status" value="1"/>
</dbReference>
<evidence type="ECO:0000256" key="4">
    <source>
        <dbReference type="SAM" id="Phobius"/>
    </source>
</evidence>
<dbReference type="PRINTS" id="PR00260">
    <property type="entry name" value="CHEMTRNSDUCR"/>
</dbReference>
<dbReference type="GO" id="GO:0007165">
    <property type="term" value="P:signal transduction"/>
    <property type="evidence" value="ECO:0007669"/>
    <property type="project" value="UniProtKB-KW"/>
</dbReference>
<evidence type="ECO:0000259" key="5">
    <source>
        <dbReference type="PROSITE" id="PS50111"/>
    </source>
</evidence>
<dbReference type="Proteomes" id="UP000218113">
    <property type="component" value="Unassembled WGS sequence"/>
</dbReference>
<dbReference type="GO" id="GO:0004888">
    <property type="term" value="F:transmembrane signaling receptor activity"/>
    <property type="evidence" value="ECO:0007669"/>
    <property type="project" value="InterPro"/>
</dbReference>
<dbReference type="PANTHER" id="PTHR43531:SF11">
    <property type="entry name" value="METHYL-ACCEPTING CHEMOTAXIS PROTEIN 3"/>
    <property type="match status" value="1"/>
</dbReference>